<dbReference type="PIRSF" id="PIRSF018266">
    <property type="entry name" value="FecR"/>
    <property type="match status" value="1"/>
</dbReference>
<comment type="caution">
    <text evidence="4">The sequence shown here is derived from an EMBL/GenBank/DDBJ whole genome shotgun (WGS) entry which is preliminary data.</text>
</comment>
<feature type="domain" description="Protein FecR C-terminal" evidence="3">
    <location>
        <begin position="285"/>
        <end position="349"/>
    </location>
</feature>
<evidence type="ECO:0000259" key="2">
    <source>
        <dbReference type="Pfam" id="PF04773"/>
    </source>
</evidence>
<evidence type="ECO:0000313" key="4">
    <source>
        <dbReference type="EMBL" id="MBO2012092.1"/>
    </source>
</evidence>
<evidence type="ECO:0000259" key="3">
    <source>
        <dbReference type="Pfam" id="PF16344"/>
    </source>
</evidence>
<keyword evidence="5" id="KW-1185">Reference proteome</keyword>
<dbReference type="PANTHER" id="PTHR30273:SF2">
    <property type="entry name" value="PROTEIN FECR"/>
    <property type="match status" value="1"/>
</dbReference>
<dbReference type="Gene3D" id="2.60.120.1440">
    <property type="match status" value="1"/>
</dbReference>
<organism evidence="4 5">
    <name type="scientific">Hymenobacter negativus</name>
    <dbReference type="NCBI Taxonomy" id="2795026"/>
    <lineage>
        <taxon>Bacteria</taxon>
        <taxon>Pseudomonadati</taxon>
        <taxon>Bacteroidota</taxon>
        <taxon>Cytophagia</taxon>
        <taxon>Cytophagales</taxon>
        <taxon>Hymenobacteraceae</taxon>
        <taxon>Hymenobacter</taxon>
    </lineage>
</organism>
<dbReference type="RefSeq" id="WP_208177864.1">
    <property type="nucleotide sequence ID" value="NZ_JAGETZ010000015.1"/>
</dbReference>
<dbReference type="InterPro" id="IPR012373">
    <property type="entry name" value="Ferrdict_sens_TM"/>
</dbReference>
<dbReference type="Gene3D" id="3.55.50.30">
    <property type="match status" value="1"/>
</dbReference>
<keyword evidence="1" id="KW-0812">Transmembrane</keyword>
<sequence length="355" mass="38949">MASDYTRFQTEDFVLDDSFRAYVAGSDAAAVQFWQGWLAAHPAQRTAAEQARQLVLVLAQARQPAAPAQHKAEDLQRLQRAIRKPAVAPMLRTQGRRRSRLVASLLLFLLALGTGYGLWTKRTLLQPQTEYTATAGQPRTVQLPDGSVVVLNGGSRLTTATAWDSDAPREVWLEGEAYFQVSHLASAANVAFAQATGNAKFVVHVGELNVSVLGTKFNVINRPGVLNKVTLNAGKVLVEHPRLLGHDEQLMKPGDLVEYAPAEHNLVTRVVKPAYYSAWVKGSVQFDHTPLTEIIQLLRDTYGLRVTVDDPAMLRQTITGSLPNANADVLLSALAKSLGVRSERSGQQVRFRTLR</sequence>
<keyword evidence="1" id="KW-1133">Transmembrane helix</keyword>
<dbReference type="Pfam" id="PF16344">
    <property type="entry name" value="FecR_C"/>
    <property type="match status" value="1"/>
</dbReference>
<dbReference type="Pfam" id="PF04773">
    <property type="entry name" value="FecR"/>
    <property type="match status" value="1"/>
</dbReference>
<feature type="transmembrane region" description="Helical" evidence="1">
    <location>
        <begin position="101"/>
        <end position="119"/>
    </location>
</feature>
<accession>A0ABS3QLJ5</accession>
<keyword evidence="1" id="KW-0472">Membrane</keyword>
<dbReference type="InterPro" id="IPR006860">
    <property type="entry name" value="FecR"/>
</dbReference>
<dbReference type="InterPro" id="IPR032508">
    <property type="entry name" value="FecR_C"/>
</dbReference>
<feature type="domain" description="FecR protein" evidence="2">
    <location>
        <begin position="131"/>
        <end position="236"/>
    </location>
</feature>
<proteinExistence type="predicted"/>
<dbReference type="PANTHER" id="PTHR30273">
    <property type="entry name" value="PERIPLASMIC SIGNAL SENSOR AND SIGMA FACTOR ACTIVATOR FECR-RELATED"/>
    <property type="match status" value="1"/>
</dbReference>
<name>A0ABS3QLJ5_9BACT</name>
<reference evidence="4 5" key="1">
    <citation type="submission" date="2021-03" db="EMBL/GenBank/DDBJ databases">
        <authorList>
            <person name="Kim M.K."/>
        </authorList>
    </citation>
    <scope>NUCLEOTIDE SEQUENCE [LARGE SCALE GENOMIC DNA]</scope>
    <source>
        <strain evidence="4 5">BT442</strain>
    </source>
</reference>
<gene>
    <name evidence="4" type="ORF">J4E00_23710</name>
</gene>
<evidence type="ECO:0000256" key="1">
    <source>
        <dbReference type="SAM" id="Phobius"/>
    </source>
</evidence>
<dbReference type="Proteomes" id="UP000664369">
    <property type="component" value="Unassembled WGS sequence"/>
</dbReference>
<protein>
    <submittedName>
        <fullName evidence="4">FecR domain-containing protein</fullName>
    </submittedName>
</protein>
<dbReference type="EMBL" id="JAGETZ010000015">
    <property type="protein sequence ID" value="MBO2012092.1"/>
    <property type="molecule type" value="Genomic_DNA"/>
</dbReference>
<evidence type="ECO:0000313" key="5">
    <source>
        <dbReference type="Proteomes" id="UP000664369"/>
    </source>
</evidence>